<dbReference type="EMBL" id="FNHF01000003">
    <property type="protein sequence ID" value="SDM42742.1"/>
    <property type="molecule type" value="Genomic_DNA"/>
</dbReference>
<protein>
    <submittedName>
        <fullName evidence="1">Uncharacterized protein</fullName>
    </submittedName>
</protein>
<proteinExistence type="predicted"/>
<sequence>MNPLKRDSLDVTKFEASTCTDKNRSVRKGGVTVVYSDNGKRLSLNTSILEQLSDLTSVQIAYSDKLIAIANYLGESNTNYALKKNGKSNAIYNAVLVKEIIERYNLDYSNRTSLTFPVYKVQETDKGKVVYIDMNPSTD</sequence>
<keyword evidence="2" id="KW-1185">Reference proteome</keyword>
<accession>A0A1G9T538</accession>
<evidence type="ECO:0000313" key="1">
    <source>
        <dbReference type="EMBL" id="SDM42742.1"/>
    </source>
</evidence>
<dbReference type="STRING" id="482461.SAMN05216244_2437"/>
<dbReference type="Proteomes" id="UP000182347">
    <property type="component" value="Unassembled WGS sequence"/>
</dbReference>
<dbReference type="RefSeq" id="WP_074599364.1">
    <property type="nucleotide sequence ID" value="NZ_FNHF01000003.1"/>
</dbReference>
<dbReference type="OrthoDB" id="2595775at2"/>
<evidence type="ECO:0000313" key="2">
    <source>
        <dbReference type="Proteomes" id="UP000182347"/>
    </source>
</evidence>
<reference evidence="2" key="1">
    <citation type="submission" date="2016-10" db="EMBL/GenBank/DDBJ databases">
        <authorList>
            <person name="Varghese N."/>
            <person name="Submissions S."/>
        </authorList>
    </citation>
    <scope>NUCLEOTIDE SEQUENCE [LARGE SCALE GENOMIC DNA]</scope>
    <source>
        <strain evidence="2">CGMCC 1.6199</strain>
    </source>
</reference>
<organism evidence="1 2">
    <name type="scientific">Sediminibacillus halophilus</name>
    <dbReference type="NCBI Taxonomy" id="482461"/>
    <lineage>
        <taxon>Bacteria</taxon>
        <taxon>Bacillati</taxon>
        <taxon>Bacillota</taxon>
        <taxon>Bacilli</taxon>
        <taxon>Bacillales</taxon>
        <taxon>Bacillaceae</taxon>
        <taxon>Sediminibacillus</taxon>
    </lineage>
</organism>
<name>A0A1G9T538_9BACI</name>
<gene>
    <name evidence="1" type="ORF">SAMN05216244_2437</name>
</gene>
<dbReference type="AlphaFoldDB" id="A0A1G9T538"/>